<accession>A0AAJ0ED97</accession>
<evidence type="ECO:0000256" key="1">
    <source>
        <dbReference type="SAM" id="MobiDB-lite"/>
    </source>
</evidence>
<keyword evidence="3" id="KW-1185">Reference proteome</keyword>
<feature type="region of interest" description="Disordered" evidence="1">
    <location>
        <begin position="24"/>
        <end position="77"/>
    </location>
</feature>
<protein>
    <submittedName>
        <fullName evidence="2">Uncharacterized protein</fullName>
    </submittedName>
</protein>
<feature type="non-terminal residue" evidence="2">
    <location>
        <position position="168"/>
    </location>
</feature>
<proteinExistence type="predicted"/>
<dbReference type="EMBL" id="JAHMHQ010000015">
    <property type="protein sequence ID" value="KAK1634478.1"/>
    <property type="molecule type" value="Genomic_DNA"/>
</dbReference>
<sequence length="168" mass="18723">MLNACSITNNSEQRPLILLSQSSKTPLSSLPHQAHLSKQTPKTPKRHQTLNFAGGEAVPGLNPHPPHTTAPDHRVPRIDSRSVLQHQRSLRLLMDNGISNPPLPFCHQIYPKCTLYVCLITSVAPPDAPFSEQRAVSSISWLDDLTSFHNDLSRFPDSAIQRFTDLHL</sequence>
<evidence type="ECO:0000313" key="3">
    <source>
        <dbReference type="Proteomes" id="UP001243989"/>
    </source>
</evidence>
<organism evidence="2 3">
    <name type="scientific">Colletotrichum phormii</name>
    <dbReference type="NCBI Taxonomy" id="359342"/>
    <lineage>
        <taxon>Eukaryota</taxon>
        <taxon>Fungi</taxon>
        <taxon>Dikarya</taxon>
        <taxon>Ascomycota</taxon>
        <taxon>Pezizomycotina</taxon>
        <taxon>Sordariomycetes</taxon>
        <taxon>Hypocreomycetidae</taxon>
        <taxon>Glomerellales</taxon>
        <taxon>Glomerellaceae</taxon>
        <taxon>Colletotrichum</taxon>
        <taxon>Colletotrichum acutatum species complex</taxon>
    </lineage>
</organism>
<dbReference type="GeneID" id="85475687"/>
<feature type="compositionally biased region" description="Polar residues" evidence="1">
    <location>
        <begin position="24"/>
        <end position="42"/>
    </location>
</feature>
<dbReference type="Proteomes" id="UP001243989">
    <property type="component" value="Unassembled WGS sequence"/>
</dbReference>
<name>A0AAJ0ED97_9PEZI</name>
<comment type="caution">
    <text evidence="2">The sequence shown here is derived from an EMBL/GenBank/DDBJ whole genome shotgun (WGS) entry which is preliminary data.</text>
</comment>
<reference evidence="2" key="1">
    <citation type="submission" date="2021-06" db="EMBL/GenBank/DDBJ databases">
        <title>Comparative genomics, transcriptomics and evolutionary studies reveal genomic signatures of adaptation to plant cell wall in hemibiotrophic fungi.</title>
        <authorList>
            <consortium name="DOE Joint Genome Institute"/>
            <person name="Baroncelli R."/>
            <person name="Diaz J.F."/>
            <person name="Benocci T."/>
            <person name="Peng M."/>
            <person name="Battaglia E."/>
            <person name="Haridas S."/>
            <person name="Andreopoulos W."/>
            <person name="Labutti K."/>
            <person name="Pangilinan J."/>
            <person name="Floch G.L."/>
            <person name="Makela M.R."/>
            <person name="Henrissat B."/>
            <person name="Grigoriev I.V."/>
            <person name="Crouch J.A."/>
            <person name="De Vries R.P."/>
            <person name="Sukno S.A."/>
            <person name="Thon M.R."/>
        </authorList>
    </citation>
    <scope>NUCLEOTIDE SEQUENCE</scope>
    <source>
        <strain evidence="2">CBS 102054</strain>
    </source>
</reference>
<gene>
    <name evidence="2" type="ORF">BDP81DRAFT_432911</name>
</gene>
<dbReference type="RefSeq" id="XP_060443085.1">
    <property type="nucleotide sequence ID" value="XM_060590825.1"/>
</dbReference>
<dbReference type="AlphaFoldDB" id="A0AAJ0ED97"/>
<evidence type="ECO:0000313" key="2">
    <source>
        <dbReference type="EMBL" id="KAK1634478.1"/>
    </source>
</evidence>